<keyword evidence="1" id="KW-0472">Membrane</keyword>
<dbReference type="InterPro" id="IPR053903">
    <property type="entry name" value="CATSPERB_head"/>
</dbReference>
<dbReference type="Pfam" id="PF21548">
    <property type="entry name" value="CATSPERB_2nd"/>
    <property type="match status" value="1"/>
</dbReference>
<dbReference type="InterPro" id="IPR028748">
    <property type="entry name" value="CATSPERB"/>
</dbReference>
<keyword evidence="1" id="KW-0812">Transmembrane</keyword>
<dbReference type="RefSeq" id="XP_006814195.1">
    <property type="nucleotide sequence ID" value="XM_006814132.1"/>
</dbReference>
<evidence type="ECO:0000313" key="9">
    <source>
        <dbReference type="RefSeq" id="XP_006814195.1"/>
    </source>
</evidence>
<dbReference type="Pfam" id="PF15149">
    <property type="entry name" value="CATSPERB_C"/>
    <property type="match status" value="1"/>
</dbReference>
<dbReference type="InterPro" id="IPR048788">
    <property type="entry name" value="CATSPERB_2nd"/>
</dbReference>
<feature type="domain" description="Cation channel sperm-associated auxiliary subunit beta N-terminal" evidence="4">
    <location>
        <begin position="30"/>
        <end position="142"/>
    </location>
</feature>
<organism evidence="8 9">
    <name type="scientific">Saccoglossus kowalevskii</name>
    <name type="common">Acorn worm</name>
    <dbReference type="NCBI Taxonomy" id="10224"/>
    <lineage>
        <taxon>Eukaryota</taxon>
        <taxon>Metazoa</taxon>
        <taxon>Hemichordata</taxon>
        <taxon>Enteropneusta</taxon>
        <taxon>Harrimaniidae</taxon>
        <taxon>Saccoglossus</taxon>
    </lineage>
</organism>
<name>A0ABM0M2F4_SACKO</name>
<dbReference type="InterPro" id="IPR053904">
    <property type="entry name" value="CATSPERB_Ig-like"/>
</dbReference>
<proteinExistence type="predicted"/>
<dbReference type="GeneID" id="102804162"/>
<dbReference type="PANTHER" id="PTHR14705">
    <property type="entry name" value="CATION CHANNEL SPERM-ASSOCIATED PROTEIN SUBUNIT BETA"/>
    <property type="match status" value="1"/>
</dbReference>
<feature type="domain" description="CATSPERB Ig-like" evidence="7">
    <location>
        <begin position="578"/>
        <end position="675"/>
    </location>
</feature>
<evidence type="ECO:0000259" key="6">
    <source>
        <dbReference type="Pfam" id="PF22830"/>
    </source>
</evidence>
<dbReference type="InterPro" id="IPR048786">
    <property type="entry name" value="CATSPERB_N"/>
</dbReference>
<gene>
    <name evidence="9" type="primary">LOC102804162</name>
</gene>
<dbReference type="Proteomes" id="UP000694865">
    <property type="component" value="Unplaced"/>
</dbReference>
<reference evidence="9" key="1">
    <citation type="submission" date="2025-08" db="UniProtKB">
        <authorList>
            <consortium name="RefSeq"/>
        </authorList>
    </citation>
    <scope>IDENTIFICATION</scope>
    <source>
        <tissue evidence="9">Testes</tissue>
    </source>
</reference>
<feature type="transmembrane region" description="Helical" evidence="1">
    <location>
        <begin position="910"/>
        <end position="932"/>
    </location>
</feature>
<evidence type="ECO:0000259" key="4">
    <source>
        <dbReference type="Pfam" id="PF21541"/>
    </source>
</evidence>
<dbReference type="Pfam" id="PF22831">
    <property type="entry name" value="CATSPERB_Ig-like"/>
    <property type="match status" value="1"/>
</dbReference>
<dbReference type="PANTHER" id="PTHR14705:SF0">
    <property type="entry name" value="CATION CHANNEL SPERM-ASSOCIATED AUXILIARY SUBUNIT BETA"/>
    <property type="match status" value="1"/>
</dbReference>
<feature type="domain" description="CATSPERB head" evidence="6">
    <location>
        <begin position="432"/>
        <end position="555"/>
    </location>
</feature>
<evidence type="ECO:0000256" key="2">
    <source>
        <dbReference type="SAM" id="SignalP"/>
    </source>
</evidence>
<keyword evidence="2" id="KW-0732">Signal</keyword>
<accession>A0ABM0M2F4</accession>
<feature type="signal peptide" evidence="2">
    <location>
        <begin position="1"/>
        <end position="17"/>
    </location>
</feature>
<dbReference type="Pfam" id="PF21541">
    <property type="entry name" value="CATSPERB_1st"/>
    <property type="match status" value="1"/>
</dbReference>
<dbReference type="InterPro" id="IPR048789">
    <property type="entry name" value="CATSPERB_C"/>
</dbReference>
<feature type="chain" id="PRO_5046882962" evidence="2">
    <location>
        <begin position="18"/>
        <end position="951"/>
    </location>
</feature>
<protein>
    <submittedName>
        <fullName evidence="9">Cation channel sperm-associated protein subunit beta-like</fullName>
    </submittedName>
</protein>
<evidence type="ECO:0000313" key="8">
    <source>
        <dbReference type="Proteomes" id="UP000694865"/>
    </source>
</evidence>
<keyword evidence="1" id="KW-1133">Transmembrane helix</keyword>
<evidence type="ECO:0000259" key="7">
    <source>
        <dbReference type="Pfam" id="PF22831"/>
    </source>
</evidence>
<evidence type="ECO:0000259" key="5">
    <source>
        <dbReference type="Pfam" id="PF21548"/>
    </source>
</evidence>
<evidence type="ECO:0000256" key="1">
    <source>
        <dbReference type="SAM" id="Phobius"/>
    </source>
</evidence>
<sequence length="951" mass="108410">MTLLLLMSATSCFGHEAYELRVGSQRTTNGTLNNKLYLHNDSLIILCCIIDLNDNTVDKSNVLVKEFTVLGYTPSVMLYNSTWRQSFTFPNYYIQTDNHTVEWKLVVDRERINPDKVPIQWNALVELVEGSGIFKSTASLLDLDAEAILHWDIGLYIDDMVIGDIAVNLTHTVITQSVCSPDIAILFASCNAGDQRVSLVVTSVSNPQSQNVFLSQPPFILWHTPVVDYNVISLLYDNEKDAVIAIKTSKETGYNSLSVTECNHSMGICSAQQTAYQSFTFPETFQPHGMILHPQHYALYVYGSQVWLSLDGGNYFTQIISLSDNEMIVSSISNYYSDSILFVSNKHRLFYGKAGLNRLTLIMQLVEHSSIVLDYLRNPYIVTWSSTQSQLQVTLMNVDAYIEQSHHPIMNTTLAFHPANYKEVFLYNYDDKTRTTFNKGNVWQIIIFGNGGKILIVSVENVSPNSVFTTRLRGFVLTPLKYEKRITMNNIIMVPITSAKYNILFTNDTEFTWSNDDIGKTLVCPGCCTILITTFMNTSHVQGYSVYWSQSRSKHCYLYNLGDWYLSEEECQHIMIPDKVISTNPVVYLDHGDQRTFSVSAIRKGQVHSTTKSLSVMVSNTKLITVVSRTVHDYNGYETVHITVSNIMYITGTSTVTVYLYQSSPRCQQTSFTVTVLCTCPPTKRLAFVYPFHISKEDYLHGNPVIPETNRKLLYDLEVNYRPPSKYGIAIPTSENVYNVDPSQAIPRNAYRISKIGWKYKQCAGKSSKDECLCTDEMKLSNLASYSDCKQRVYRVRQSESMLKLKFKILDDDKEIILTEPHVIFIEEINGRQDFFTKSKATNSLNKMMKNQRLVNRTEYLNPTQITIIMEGSGLYHFKATIMKGFSYCQLEDEFQVFLDGAVLPYPLQMIVIITMSVVIGGALFVIYLWYLHNHHTHRVRKIGSRCQEIK</sequence>
<dbReference type="Pfam" id="PF22830">
    <property type="entry name" value="CATSPERB_head"/>
    <property type="match status" value="1"/>
</dbReference>
<feature type="domain" description="Cation channel sperm-associated auxiliary subunit beta 2nd" evidence="5">
    <location>
        <begin position="224"/>
        <end position="368"/>
    </location>
</feature>
<feature type="domain" description="Cation channel sperm-associated protein subunit beta C-terminal" evidence="3">
    <location>
        <begin position="680"/>
        <end position="937"/>
    </location>
</feature>
<evidence type="ECO:0000259" key="3">
    <source>
        <dbReference type="Pfam" id="PF15149"/>
    </source>
</evidence>
<keyword evidence="8" id="KW-1185">Reference proteome</keyword>